<dbReference type="InterPro" id="IPR003781">
    <property type="entry name" value="CoA-bd"/>
</dbReference>
<dbReference type="PANTHER" id="PTHR33303:SF2">
    <property type="entry name" value="COA-BINDING DOMAIN-CONTAINING PROTEIN"/>
    <property type="match status" value="1"/>
</dbReference>
<dbReference type="Proteomes" id="UP001237448">
    <property type="component" value="Unassembled WGS sequence"/>
</dbReference>
<reference evidence="2 3" key="1">
    <citation type="submission" date="2023-07" db="EMBL/GenBank/DDBJ databases">
        <title>Genomic Encyclopedia of Type Strains, Phase IV (KMG-IV): sequencing the most valuable type-strain genomes for metagenomic binning, comparative biology and taxonomic classification.</title>
        <authorList>
            <person name="Goeker M."/>
        </authorList>
    </citation>
    <scope>NUCLEOTIDE SEQUENCE [LARGE SCALE GENOMIC DNA]</scope>
    <source>
        <strain evidence="2 3">DSM 5896</strain>
    </source>
</reference>
<dbReference type="RefSeq" id="WP_307429662.1">
    <property type="nucleotide sequence ID" value="NZ_JAUSVK010000001.1"/>
</dbReference>
<sequence>MNHDAYPDSYIADILRSTHSIAMVGASANEVRPSFFVLKYLKLRGYEMFPINPGLAGKTILDLPVHASLADLPGPVDMVDIFRNSEAAAAVVDEALALPVPPKVIWMQLTVRNDAAAAKAEAAGIKVVMNRCPKIEYGRLSGEIGWAGVNSRALSSKRATRDPRGFQRLGLRD</sequence>
<organism evidence="2 3">
    <name type="scientific">Labrys monachus</name>
    <dbReference type="NCBI Taxonomy" id="217067"/>
    <lineage>
        <taxon>Bacteria</taxon>
        <taxon>Pseudomonadati</taxon>
        <taxon>Pseudomonadota</taxon>
        <taxon>Alphaproteobacteria</taxon>
        <taxon>Hyphomicrobiales</taxon>
        <taxon>Xanthobacteraceae</taxon>
        <taxon>Labrys</taxon>
    </lineage>
</organism>
<evidence type="ECO:0000259" key="1">
    <source>
        <dbReference type="SMART" id="SM00881"/>
    </source>
</evidence>
<protein>
    <submittedName>
        <fullName evidence="2">CoA-binding protein</fullName>
    </submittedName>
</protein>
<dbReference type="SUPFAM" id="SSF51735">
    <property type="entry name" value="NAD(P)-binding Rossmann-fold domains"/>
    <property type="match status" value="1"/>
</dbReference>
<dbReference type="EMBL" id="JAUSVK010000001">
    <property type="protein sequence ID" value="MDQ0393791.1"/>
    <property type="molecule type" value="Genomic_DNA"/>
</dbReference>
<name>A0ABU0FGP6_9HYPH</name>
<gene>
    <name evidence="2" type="ORF">J3R73_003583</name>
</gene>
<dbReference type="SMART" id="SM00881">
    <property type="entry name" value="CoA_binding"/>
    <property type="match status" value="1"/>
</dbReference>
<feature type="domain" description="CoA-binding" evidence="1">
    <location>
        <begin position="14"/>
        <end position="111"/>
    </location>
</feature>
<dbReference type="Pfam" id="PF13380">
    <property type="entry name" value="CoA_binding_2"/>
    <property type="match status" value="1"/>
</dbReference>
<proteinExistence type="predicted"/>
<dbReference type="Gene3D" id="3.40.50.720">
    <property type="entry name" value="NAD(P)-binding Rossmann-like Domain"/>
    <property type="match status" value="1"/>
</dbReference>
<keyword evidence="3" id="KW-1185">Reference proteome</keyword>
<accession>A0ABU0FGP6</accession>
<dbReference type="PANTHER" id="PTHR33303">
    <property type="entry name" value="CYTOPLASMIC PROTEIN-RELATED"/>
    <property type="match status" value="1"/>
</dbReference>
<evidence type="ECO:0000313" key="2">
    <source>
        <dbReference type="EMBL" id="MDQ0393791.1"/>
    </source>
</evidence>
<dbReference type="InterPro" id="IPR036291">
    <property type="entry name" value="NAD(P)-bd_dom_sf"/>
</dbReference>
<evidence type="ECO:0000313" key="3">
    <source>
        <dbReference type="Proteomes" id="UP001237448"/>
    </source>
</evidence>
<comment type="caution">
    <text evidence="2">The sequence shown here is derived from an EMBL/GenBank/DDBJ whole genome shotgun (WGS) entry which is preliminary data.</text>
</comment>